<organism evidence="2 3">
    <name type="scientific">Pleomassaria siparia CBS 279.74</name>
    <dbReference type="NCBI Taxonomy" id="1314801"/>
    <lineage>
        <taxon>Eukaryota</taxon>
        <taxon>Fungi</taxon>
        <taxon>Dikarya</taxon>
        <taxon>Ascomycota</taxon>
        <taxon>Pezizomycotina</taxon>
        <taxon>Dothideomycetes</taxon>
        <taxon>Pleosporomycetidae</taxon>
        <taxon>Pleosporales</taxon>
        <taxon>Pleomassariaceae</taxon>
        <taxon>Pleomassaria</taxon>
    </lineage>
</organism>
<keyword evidence="1" id="KW-1133">Transmembrane helix</keyword>
<feature type="transmembrane region" description="Helical" evidence="1">
    <location>
        <begin position="46"/>
        <end position="68"/>
    </location>
</feature>
<evidence type="ECO:0000256" key="1">
    <source>
        <dbReference type="SAM" id="Phobius"/>
    </source>
</evidence>
<evidence type="ECO:0000313" key="2">
    <source>
        <dbReference type="EMBL" id="KAF2714699.1"/>
    </source>
</evidence>
<accession>A0A6G1KPD1</accession>
<name>A0A6G1KPD1_9PLEO</name>
<reference evidence="2" key="1">
    <citation type="journal article" date="2020" name="Stud. Mycol.">
        <title>101 Dothideomycetes genomes: a test case for predicting lifestyles and emergence of pathogens.</title>
        <authorList>
            <person name="Haridas S."/>
            <person name="Albert R."/>
            <person name="Binder M."/>
            <person name="Bloem J."/>
            <person name="Labutti K."/>
            <person name="Salamov A."/>
            <person name="Andreopoulos B."/>
            <person name="Baker S."/>
            <person name="Barry K."/>
            <person name="Bills G."/>
            <person name="Bluhm B."/>
            <person name="Cannon C."/>
            <person name="Castanera R."/>
            <person name="Culley D."/>
            <person name="Daum C."/>
            <person name="Ezra D."/>
            <person name="Gonzalez J."/>
            <person name="Henrissat B."/>
            <person name="Kuo A."/>
            <person name="Liang C."/>
            <person name="Lipzen A."/>
            <person name="Lutzoni F."/>
            <person name="Magnuson J."/>
            <person name="Mondo S."/>
            <person name="Nolan M."/>
            <person name="Ohm R."/>
            <person name="Pangilinan J."/>
            <person name="Park H.-J."/>
            <person name="Ramirez L."/>
            <person name="Alfaro M."/>
            <person name="Sun H."/>
            <person name="Tritt A."/>
            <person name="Yoshinaga Y."/>
            <person name="Zwiers L.-H."/>
            <person name="Turgeon B."/>
            <person name="Goodwin S."/>
            <person name="Spatafora J."/>
            <person name="Crous P."/>
            <person name="Grigoriev I."/>
        </authorList>
    </citation>
    <scope>NUCLEOTIDE SEQUENCE</scope>
    <source>
        <strain evidence="2">CBS 279.74</strain>
    </source>
</reference>
<keyword evidence="1" id="KW-0472">Membrane</keyword>
<dbReference type="AlphaFoldDB" id="A0A6G1KPD1"/>
<proteinExistence type="predicted"/>
<keyword evidence="1" id="KW-0812">Transmembrane</keyword>
<dbReference type="Proteomes" id="UP000799428">
    <property type="component" value="Unassembled WGS sequence"/>
</dbReference>
<evidence type="ECO:0000313" key="3">
    <source>
        <dbReference type="Proteomes" id="UP000799428"/>
    </source>
</evidence>
<sequence length="149" mass="16660">MKKGHIPDGEWCFHDLLLPPFGRFCVRHFTSVFYSLAHFPLTRYPYPYILLLLFFLLYSVHSCACLSTSSSICSLQNPPLLSLSSPSCAILFLSCMDSTYRSKPGSSLLFFYLLSMGLLDRIALDGIALDGIMFGMGIVGLDKINSNRD</sequence>
<keyword evidence="3" id="KW-1185">Reference proteome</keyword>
<dbReference type="EMBL" id="MU005764">
    <property type="protein sequence ID" value="KAF2714699.1"/>
    <property type="molecule type" value="Genomic_DNA"/>
</dbReference>
<protein>
    <submittedName>
        <fullName evidence="2">Uncharacterized protein</fullName>
    </submittedName>
</protein>
<gene>
    <name evidence="2" type="ORF">K504DRAFT_8355</name>
</gene>